<keyword evidence="4" id="KW-0963">Cytoplasm</keyword>
<evidence type="ECO:0000256" key="8">
    <source>
        <dbReference type="ARBA" id="ARBA00023242"/>
    </source>
</evidence>
<dbReference type="SUPFAM" id="SSF140106">
    <property type="entry name" value="Calcyclin-binding protein-like"/>
    <property type="match status" value="1"/>
</dbReference>
<evidence type="ECO:0000313" key="13">
    <source>
        <dbReference type="EMBL" id="CAH1107126.1"/>
    </source>
</evidence>
<keyword evidence="10" id="KW-0175">Coiled coil</keyword>
<dbReference type="Gene3D" id="2.60.40.790">
    <property type="match status" value="1"/>
</dbReference>
<name>A0A9P0CZI3_9CUCU</name>
<evidence type="ECO:0000256" key="9">
    <source>
        <dbReference type="ARBA" id="ARBA00025145"/>
    </source>
</evidence>
<dbReference type="InterPro" id="IPR008978">
    <property type="entry name" value="HSP20-like_chaperone"/>
</dbReference>
<dbReference type="InterPro" id="IPR015120">
    <property type="entry name" value="Siah-Interact_N"/>
</dbReference>
<dbReference type="FunFam" id="2.60.40.790:FF:000006">
    <property type="entry name" value="calcyclin-binding protein-like"/>
    <property type="match status" value="1"/>
</dbReference>
<evidence type="ECO:0000256" key="5">
    <source>
        <dbReference type="ARBA" id="ARBA00022553"/>
    </source>
</evidence>
<dbReference type="SUPFAM" id="SSF49764">
    <property type="entry name" value="HSP20-like chaperones"/>
    <property type="match status" value="1"/>
</dbReference>
<dbReference type="InterPro" id="IPR052289">
    <property type="entry name" value="Calcyclin-binding_UBL-bridge"/>
</dbReference>
<dbReference type="PROSITE" id="PS51203">
    <property type="entry name" value="CS"/>
    <property type="match status" value="1"/>
</dbReference>
<dbReference type="AlphaFoldDB" id="A0A9P0CZI3"/>
<dbReference type="Pfam" id="PF04969">
    <property type="entry name" value="CS"/>
    <property type="match status" value="1"/>
</dbReference>
<reference evidence="13" key="1">
    <citation type="submission" date="2022-01" db="EMBL/GenBank/DDBJ databases">
        <authorList>
            <person name="King R."/>
        </authorList>
    </citation>
    <scope>NUCLEOTIDE SEQUENCE</scope>
</reference>
<dbReference type="GO" id="GO:0044548">
    <property type="term" value="F:S100 protein binding"/>
    <property type="evidence" value="ECO:0007669"/>
    <property type="project" value="InterPro"/>
</dbReference>
<dbReference type="Pfam" id="PF09032">
    <property type="entry name" value="Siah-Interact_N"/>
    <property type="match status" value="1"/>
</dbReference>
<keyword evidence="5" id="KW-0597">Phosphoprotein</keyword>
<comment type="function">
    <text evidence="9">May be involved in calcium-dependent ubiquitination and subsequent proteasomal degradation of target proteins. Probably serves as a molecular bridge in ubiquitin E3 complexes. Participates in the ubiquitin-mediated degradation of beta-catenin (CTNNB1).</text>
</comment>
<keyword evidence="6" id="KW-0833">Ubl conjugation pathway</keyword>
<dbReference type="GO" id="GO:0031625">
    <property type="term" value="F:ubiquitin protein ligase binding"/>
    <property type="evidence" value="ECO:0007669"/>
    <property type="project" value="InterPro"/>
</dbReference>
<sequence length="231" mass="26648">MEKIAELKKDVSELEGFLNNATRQKSKDILSIEIRKLISEILNVEEKLKAQKDSANNIAATTPTIGDNKNKRYEVKINNYAWDQSDSFVKFYITLKNVQTIPAENVTCEFISKTVNLFVKDLENKDHTWQIKNLLKEIDPQKSSWKIKTDMVIISVAKKSQDNWSHLTEWDKKASENKAPKFDTEKMDPSEGLMSLMKNMYETGDDEMKRTIAKAWTESQQKKGGDFSLNM</sequence>
<feature type="domain" description="SGS" evidence="11">
    <location>
        <begin position="153"/>
        <end position="231"/>
    </location>
</feature>
<organism evidence="13 14">
    <name type="scientific">Psylliodes chrysocephalus</name>
    <dbReference type="NCBI Taxonomy" id="3402493"/>
    <lineage>
        <taxon>Eukaryota</taxon>
        <taxon>Metazoa</taxon>
        <taxon>Ecdysozoa</taxon>
        <taxon>Arthropoda</taxon>
        <taxon>Hexapoda</taxon>
        <taxon>Insecta</taxon>
        <taxon>Pterygota</taxon>
        <taxon>Neoptera</taxon>
        <taxon>Endopterygota</taxon>
        <taxon>Coleoptera</taxon>
        <taxon>Polyphaga</taxon>
        <taxon>Cucujiformia</taxon>
        <taxon>Chrysomeloidea</taxon>
        <taxon>Chrysomelidae</taxon>
        <taxon>Galerucinae</taxon>
        <taxon>Alticini</taxon>
        <taxon>Psylliodes</taxon>
    </lineage>
</organism>
<protein>
    <recommendedName>
        <fullName evidence="3">Calcyclin-binding protein</fullName>
    </recommendedName>
</protein>
<dbReference type="PANTHER" id="PTHR13164:SF3">
    <property type="entry name" value="CALCYCLIN-BINDING PROTEIN"/>
    <property type="match status" value="1"/>
</dbReference>
<dbReference type="InterPro" id="IPR007052">
    <property type="entry name" value="CS_dom"/>
</dbReference>
<dbReference type="InterPro" id="IPR037201">
    <property type="entry name" value="CacyBP_N"/>
</dbReference>
<evidence type="ECO:0000256" key="3">
    <source>
        <dbReference type="ARBA" id="ARBA00015702"/>
    </source>
</evidence>
<dbReference type="Gene3D" id="4.10.860.10">
    <property type="entry name" value="UVR domain"/>
    <property type="match status" value="1"/>
</dbReference>
<dbReference type="GO" id="GO:0005634">
    <property type="term" value="C:nucleus"/>
    <property type="evidence" value="ECO:0007669"/>
    <property type="project" value="UniProtKB-SubCell"/>
</dbReference>
<dbReference type="OrthoDB" id="164025at2759"/>
<accession>A0A9P0CZI3</accession>
<dbReference type="EMBL" id="OV651814">
    <property type="protein sequence ID" value="CAH1107126.1"/>
    <property type="molecule type" value="Genomic_DNA"/>
</dbReference>
<dbReference type="GO" id="GO:0015631">
    <property type="term" value="F:tubulin binding"/>
    <property type="evidence" value="ECO:0007669"/>
    <property type="project" value="InterPro"/>
</dbReference>
<keyword evidence="8" id="KW-0539">Nucleus</keyword>
<dbReference type="GO" id="GO:0005737">
    <property type="term" value="C:cytoplasm"/>
    <property type="evidence" value="ECO:0007669"/>
    <property type="project" value="UniProtKB-SubCell"/>
</dbReference>
<dbReference type="CDD" id="cd06468">
    <property type="entry name" value="p23_CacyBP"/>
    <property type="match status" value="1"/>
</dbReference>
<dbReference type="GO" id="GO:0007507">
    <property type="term" value="P:heart development"/>
    <property type="evidence" value="ECO:0007669"/>
    <property type="project" value="TreeGrafter"/>
</dbReference>
<dbReference type="Proteomes" id="UP001153636">
    <property type="component" value="Chromosome 2"/>
</dbReference>
<evidence type="ECO:0000256" key="4">
    <source>
        <dbReference type="ARBA" id="ARBA00022490"/>
    </source>
</evidence>
<evidence type="ECO:0000256" key="6">
    <source>
        <dbReference type="ARBA" id="ARBA00022786"/>
    </source>
</evidence>
<feature type="domain" description="CS" evidence="12">
    <location>
        <begin position="75"/>
        <end position="168"/>
    </location>
</feature>
<evidence type="ECO:0000256" key="1">
    <source>
        <dbReference type="ARBA" id="ARBA00004123"/>
    </source>
</evidence>
<gene>
    <name evidence="13" type="ORF">PSYICH_LOCUS6473</name>
</gene>
<keyword evidence="7" id="KW-0007">Acetylation</keyword>
<evidence type="ECO:0000256" key="7">
    <source>
        <dbReference type="ARBA" id="ARBA00022990"/>
    </source>
</evidence>
<evidence type="ECO:0000256" key="10">
    <source>
        <dbReference type="SAM" id="Coils"/>
    </source>
</evidence>
<evidence type="ECO:0000256" key="2">
    <source>
        <dbReference type="ARBA" id="ARBA00004496"/>
    </source>
</evidence>
<dbReference type="PANTHER" id="PTHR13164">
    <property type="entry name" value="CALICYLIN BINDING PROTEIN"/>
    <property type="match status" value="1"/>
</dbReference>
<proteinExistence type="predicted"/>
<feature type="coiled-coil region" evidence="10">
    <location>
        <begin position="4"/>
        <end position="54"/>
    </location>
</feature>
<dbReference type="PROSITE" id="PS51048">
    <property type="entry name" value="SGS"/>
    <property type="match status" value="1"/>
</dbReference>
<evidence type="ECO:0000313" key="14">
    <source>
        <dbReference type="Proteomes" id="UP001153636"/>
    </source>
</evidence>
<dbReference type="InterPro" id="IPR037893">
    <property type="entry name" value="CS_CacyBP"/>
</dbReference>
<evidence type="ECO:0000259" key="12">
    <source>
        <dbReference type="PROSITE" id="PS51203"/>
    </source>
</evidence>
<keyword evidence="14" id="KW-1185">Reference proteome</keyword>
<dbReference type="InterPro" id="IPR007699">
    <property type="entry name" value="SGS_dom"/>
</dbReference>
<comment type="subcellular location">
    <subcellularLocation>
        <location evidence="2">Cytoplasm</location>
    </subcellularLocation>
    <subcellularLocation>
        <location evidence="1">Nucleus</location>
    </subcellularLocation>
</comment>
<evidence type="ECO:0000259" key="11">
    <source>
        <dbReference type="PROSITE" id="PS51048"/>
    </source>
</evidence>